<sequence>MLQNGRAGAISTTATTEIPDLNEGEKLVNGSWKKKNGLMQRERPPGRESPQLEDKHPMTNGIGREQPAQHGPRVYGVVQSTGTSHQQEVMAREWSVGHLRDEMRYIREAANSHKRYLESEVRTRRAAMDSFDQMNNSLISANIDLQVETSQEAKTQALKELSAKLKREYEEQLQEQQRKYTEEIEALQAQLDDYMRRLEEAERNAQIAEAKIAERDQRIIEVERLLNCMAQEKGDLIKKLCECEQRLRGLDQIDHADKAVAKESEQLKAEAAELRERIKHLNDMVFSQQRKVKNMIEEVESLRAKVAQKDMFISELLDRIAIVECENNELEDKLKYFMSIQKASQIKVVTRDIGVGCDFPIRSEEPPYVAPVQPSPISSAPRSPSRLNYSLLKYSPSQYSTMLRSSVLNTQETATSPTQPAPVSSSSVQTSLEDGDSKSPTTSELSSTTTPRARTSPSQIYTPFMKLMEISSKMSID</sequence>
<organism evidence="3 4">
    <name type="scientific">Labeo rohita</name>
    <name type="common">Indian major carp</name>
    <name type="synonym">Cyprinus rohita</name>
    <dbReference type="NCBI Taxonomy" id="84645"/>
    <lineage>
        <taxon>Eukaryota</taxon>
        <taxon>Metazoa</taxon>
        <taxon>Chordata</taxon>
        <taxon>Craniata</taxon>
        <taxon>Vertebrata</taxon>
        <taxon>Euteleostomi</taxon>
        <taxon>Actinopterygii</taxon>
        <taxon>Neopterygii</taxon>
        <taxon>Teleostei</taxon>
        <taxon>Ostariophysi</taxon>
        <taxon>Cypriniformes</taxon>
        <taxon>Cyprinidae</taxon>
        <taxon>Labeoninae</taxon>
        <taxon>Labeonini</taxon>
        <taxon>Labeo</taxon>
    </lineage>
</organism>
<feature type="compositionally biased region" description="Polar residues" evidence="2">
    <location>
        <begin position="408"/>
        <end position="432"/>
    </location>
</feature>
<dbReference type="PANTHER" id="PTHR23171:SF3">
    <property type="entry name" value="COILED-COIL DOMAIN-CONTAINING PROTEIN 68"/>
    <property type="match status" value="1"/>
</dbReference>
<evidence type="ECO:0000256" key="2">
    <source>
        <dbReference type="SAM" id="MobiDB-lite"/>
    </source>
</evidence>
<dbReference type="Proteomes" id="UP000290572">
    <property type="component" value="Unassembled WGS sequence"/>
</dbReference>
<keyword evidence="4" id="KW-1185">Reference proteome</keyword>
<keyword evidence="1" id="KW-0175">Coiled coil</keyword>
<dbReference type="InterPro" id="IPR051375">
    <property type="entry name" value="Tuftelin_GRINL1A/MYZAP/CCD68"/>
</dbReference>
<feature type="coiled-coil region" evidence="1">
    <location>
        <begin position="257"/>
        <end position="333"/>
    </location>
</feature>
<evidence type="ECO:0000313" key="3">
    <source>
        <dbReference type="EMBL" id="RXN32742.1"/>
    </source>
</evidence>
<accession>A0A498NLC9</accession>
<comment type="caution">
    <text evidence="3">The sequence shown here is derived from an EMBL/GenBank/DDBJ whole genome shotgun (WGS) entry which is preliminary data.</text>
</comment>
<feature type="region of interest" description="Disordered" evidence="2">
    <location>
        <begin position="408"/>
        <end position="461"/>
    </location>
</feature>
<proteinExistence type="predicted"/>
<reference evidence="3 4" key="1">
    <citation type="submission" date="2018-03" db="EMBL/GenBank/DDBJ databases">
        <title>Draft genome sequence of Rohu Carp (Labeo rohita).</title>
        <authorList>
            <person name="Das P."/>
            <person name="Kushwaha B."/>
            <person name="Joshi C.G."/>
            <person name="Kumar D."/>
            <person name="Nagpure N.S."/>
            <person name="Sahoo L."/>
            <person name="Das S.P."/>
            <person name="Bit A."/>
            <person name="Patnaik S."/>
            <person name="Meher P.K."/>
            <person name="Jayasankar P."/>
            <person name="Koringa P.G."/>
            <person name="Patel N.V."/>
            <person name="Hinsu A.T."/>
            <person name="Kumar R."/>
            <person name="Pandey M."/>
            <person name="Agarwal S."/>
            <person name="Srivastava S."/>
            <person name="Singh M."/>
            <person name="Iquebal M.A."/>
            <person name="Jaiswal S."/>
            <person name="Angadi U.B."/>
            <person name="Kumar N."/>
            <person name="Raza M."/>
            <person name="Shah T.M."/>
            <person name="Rai A."/>
            <person name="Jena J.K."/>
        </authorList>
    </citation>
    <scope>NUCLEOTIDE SEQUENCE [LARGE SCALE GENOMIC DNA]</scope>
    <source>
        <strain evidence="3">DASCIFA01</strain>
        <tissue evidence="3">Testis</tissue>
    </source>
</reference>
<protein>
    <submittedName>
        <fullName evidence="3">Myocardial zonula adherens-like isoform X1</fullName>
    </submittedName>
</protein>
<name>A0A498NLC9_LABRO</name>
<feature type="region of interest" description="Disordered" evidence="2">
    <location>
        <begin position="1"/>
        <end position="70"/>
    </location>
</feature>
<feature type="coiled-coil region" evidence="1">
    <location>
        <begin position="151"/>
        <end position="218"/>
    </location>
</feature>
<dbReference type="STRING" id="84645.A0A498NLC9"/>
<dbReference type="AlphaFoldDB" id="A0A498NLC9"/>
<evidence type="ECO:0000256" key="1">
    <source>
        <dbReference type="SAM" id="Coils"/>
    </source>
</evidence>
<dbReference type="EMBL" id="QBIY01011349">
    <property type="protein sequence ID" value="RXN32742.1"/>
    <property type="molecule type" value="Genomic_DNA"/>
</dbReference>
<evidence type="ECO:0000313" key="4">
    <source>
        <dbReference type="Proteomes" id="UP000290572"/>
    </source>
</evidence>
<gene>
    <name evidence="3" type="ORF">ROHU_004538</name>
</gene>
<feature type="compositionally biased region" description="Basic and acidic residues" evidence="2">
    <location>
        <begin position="40"/>
        <end position="57"/>
    </location>
</feature>
<dbReference type="GO" id="GO:0035556">
    <property type="term" value="P:intracellular signal transduction"/>
    <property type="evidence" value="ECO:0007669"/>
    <property type="project" value="TreeGrafter"/>
</dbReference>
<feature type="compositionally biased region" description="Low complexity" evidence="2">
    <location>
        <begin position="438"/>
        <end position="458"/>
    </location>
</feature>
<dbReference type="PANTHER" id="PTHR23171">
    <property type="entry name" value="GDOWN1"/>
    <property type="match status" value="1"/>
</dbReference>